<accession>A0A1I8FM49</accession>
<sequence>MLDSAICDSGVLSRRCRRRLSPRIVASSTQIRLQRSYTMGIYFMESAHPRAELEGVPLQMRPGRLVSHTATLEIRPPLSSHGSDWTVAFAFGSNQRHFIVIASSDRLLLYLPNDFTNALYTYVIPCRTIQFELDYALIYCLHRSDNGRLALTVQCRHLCSLSGKASWDQVGSAVSPASILVSLDTGLRCRPLPHRLPADSSLVLFIRTFRRRLGAVSRSEE</sequence>
<keyword evidence="1" id="KW-1185">Reference proteome</keyword>
<evidence type="ECO:0000313" key="2">
    <source>
        <dbReference type="WBParaSite" id="maker-unitig_39961-snap-gene-0.2-mRNA-1"/>
    </source>
</evidence>
<protein>
    <submittedName>
        <fullName evidence="2">F-box protein</fullName>
    </submittedName>
</protein>
<name>A0A1I8FM49_9PLAT</name>
<evidence type="ECO:0000313" key="1">
    <source>
        <dbReference type="Proteomes" id="UP000095280"/>
    </source>
</evidence>
<dbReference type="WBParaSite" id="maker-unitig_39961-snap-gene-0.2-mRNA-1">
    <property type="protein sequence ID" value="maker-unitig_39961-snap-gene-0.2-mRNA-1"/>
    <property type="gene ID" value="maker-unitig_39961-snap-gene-0.2"/>
</dbReference>
<reference evidence="2" key="1">
    <citation type="submission" date="2016-11" db="UniProtKB">
        <authorList>
            <consortium name="WormBaseParasite"/>
        </authorList>
    </citation>
    <scope>IDENTIFICATION</scope>
</reference>
<proteinExistence type="predicted"/>
<organism evidence="1 2">
    <name type="scientific">Macrostomum lignano</name>
    <dbReference type="NCBI Taxonomy" id="282301"/>
    <lineage>
        <taxon>Eukaryota</taxon>
        <taxon>Metazoa</taxon>
        <taxon>Spiralia</taxon>
        <taxon>Lophotrochozoa</taxon>
        <taxon>Platyhelminthes</taxon>
        <taxon>Rhabditophora</taxon>
        <taxon>Macrostomorpha</taxon>
        <taxon>Macrostomida</taxon>
        <taxon>Macrostomidae</taxon>
        <taxon>Macrostomum</taxon>
    </lineage>
</organism>
<dbReference type="AlphaFoldDB" id="A0A1I8FM49"/>
<dbReference type="Proteomes" id="UP000095280">
    <property type="component" value="Unplaced"/>
</dbReference>